<dbReference type="Proteomes" id="UP000694888">
    <property type="component" value="Unplaced"/>
</dbReference>
<name>A0ABM0K2E8_APLCA</name>
<sequence length="293" mass="31453">MAVALLLGTSGELLRGLCLEHHFKSPTDNTTEPSTFEATTVSVKATQKAQATKTAMPPTNELAVMRSSSVSPVPVDVRNVEDPRTSDKDPFDITITLDDFDNSCETYFSFRDTSPSPRSVIPEASPAFRQALGKMKAETDDNIDSSPSPSSSMSPPSQQALSSSSSSSKKQKGALSSSQSGKNSSSQRNSTTTFSISSPRKLDSDSSLRPFSNPSSKRPDNRRPASFGGADGVKPRPGRRSSHHEKHVSWADERGSDHQLINVRLIRPRIAMDASTGVKSVPGQSILRNTGTS</sequence>
<feature type="compositionally biased region" description="Polar residues" evidence="1">
    <location>
        <begin position="207"/>
        <end position="216"/>
    </location>
</feature>
<feature type="region of interest" description="Disordered" evidence="1">
    <location>
        <begin position="274"/>
        <end position="293"/>
    </location>
</feature>
<dbReference type="RefSeq" id="XP_005107148.1">
    <property type="nucleotide sequence ID" value="XM_005107091.3"/>
</dbReference>
<feature type="region of interest" description="Disordered" evidence="1">
    <location>
        <begin position="132"/>
        <end position="258"/>
    </location>
</feature>
<proteinExistence type="predicted"/>
<evidence type="ECO:0000256" key="1">
    <source>
        <dbReference type="SAM" id="MobiDB-lite"/>
    </source>
</evidence>
<organism evidence="2 3">
    <name type="scientific">Aplysia californica</name>
    <name type="common">California sea hare</name>
    <dbReference type="NCBI Taxonomy" id="6500"/>
    <lineage>
        <taxon>Eukaryota</taxon>
        <taxon>Metazoa</taxon>
        <taxon>Spiralia</taxon>
        <taxon>Lophotrochozoa</taxon>
        <taxon>Mollusca</taxon>
        <taxon>Gastropoda</taxon>
        <taxon>Heterobranchia</taxon>
        <taxon>Euthyneura</taxon>
        <taxon>Tectipleura</taxon>
        <taxon>Aplysiida</taxon>
        <taxon>Aplysioidea</taxon>
        <taxon>Aplysiidae</taxon>
        <taxon>Aplysia</taxon>
    </lineage>
</organism>
<accession>A0ABM0K2E8</accession>
<feature type="compositionally biased region" description="Polar residues" evidence="1">
    <location>
        <begin position="282"/>
        <end position="293"/>
    </location>
</feature>
<feature type="compositionally biased region" description="Basic residues" evidence="1">
    <location>
        <begin position="236"/>
        <end position="246"/>
    </location>
</feature>
<gene>
    <name evidence="3" type="primary">LOC101859434</name>
</gene>
<protein>
    <submittedName>
        <fullName evidence="3">Pre-rRNA-processing protein FHL1</fullName>
    </submittedName>
</protein>
<evidence type="ECO:0000313" key="2">
    <source>
        <dbReference type="Proteomes" id="UP000694888"/>
    </source>
</evidence>
<feature type="compositionally biased region" description="Low complexity" evidence="1">
    <location>
        <begin position="145"/>
        <end position="190"/>
    </location>
</feature>
<evidence type="ECO:0000313" key="3">
    <source>
        <dbReference type="RefSeq" id="XP_005107148.1"/>
    </source>
</evidence>
<keyword evidence="2" id="KW-1185">Reference proteome</keyword>
<feature type="compositionally biased region" description="Basic and acidic residues" evidence="1">
    <location>
        <begin position="247"/>
        <end position="257"/>
    </location>
</feature>
<reference evidence="3" key="1">
    <citation type="submission" date="2025-08" db="UniProtKB">
        <authorList>
            <consortium name="RefSeq"/>
        </authorList>
    </citation>
    <scope>IDENTIFICATION</scope>
</reference>
<dbReference type="GeneID" id="101859434"/>